<evidence type="ECO:0000313" key="3">
    <source>
        <dbReference type="Proteomes" id="UP001589896"/>
    </source>
</evidence>
<keyword evidence="1" id="KW-0472">Membrane</keyword>
<evidence type="ECO:0000313" key="2">
    <source>
        <dbReference type="EMBL" id="MFC0681905.1"/>
    </source>
</evidence>
<dbReference type="Proteomes" id="UP001589896">
    <property type="component" value="Unassembled WGS sequence"/>
</dbReference>
<dbReference type="EMBL" id="JBHLTG010000009">
    <property type="protein sequence ID" value="MFC0681905.1"/>
    <property type="molecule type" value="Genomic_DNA"/>
</dbReference>
<evidence type="ECO:0000256" key="1">
    <source>
        <dbReference type="SAM" id="Phobius"/>
    </source>
</evidence>
<feature type="transmembrane region" description="Helical" evidence="1">
    <location>
        <begin position="6"/>
        <end position="26"/>
    </location>
</feature>
<feature type="transmembrane region" description="Helical" evidence="1">
    <location>
        <begin position="96"/>
        <end position="119"/>
    </location>
</feature>
<feature type="transmembrane region" description="Helical" evidence="1">
    <location>
        <begin position="38"/>
        <end position="57"/>
    </location>
</feature>
<accession>A0ABV6RY47</accession>
<name>A0ABV6RY47_9GAMM</name>
<proteinExistence type="predicted"/>
<gene>
    <name evidence="2" type="ORF">ACFFGH_29070</name>
</gene>
<dbReference type="RefSeq" id="WP_386675406.1">
    <property type="nucleotide sequence ID" value="NZ_JBHLTG010000009.1"/>
</dbReference>
<keyword evidence="1" id="KW-1133">Transmembrane helix</keyword>
<comment type="caution">
    <text evidence="2">The sequence shown here is derived from an EMBL/GenBank/DDBJ whole genome shotgun (WGS) entry which is preliminary data.</text>
</comment>
<evidence type="ECO:0008006" key="4">
    <source>
        <dbReference type="Google" id="ProtNLM"/>
    </source>
</evidence>
<protein>
    <recommendedName>
        <fullName evidence="4">Integral membrane protein</fullName>
    </recommendedName>
</protein>
<feature type="transmembrane region" description="Helical" evidence="1">
    <location>
        <begin position="69"/>
        <end position="89"/>
    </location>
</feature>
<sequence length="122" mass="13141">MIEWLTWVLVAVATAAGLLCLVFGIAGRPPADLTLGSVLLVELLLLVQLGVAVTAPLVGNEPTGNLVEYYVYLVSAILIPPLTVLWGLVERSRWSTVVLAIGALAVAVMVYRMHVIWFVQMA</sequence>
<organism evidence="2 3">
    <name type="scientific">Lysobacter korlensis</name>
    <dbReference type="NCBI Taxonomy" id="553636"/>
    <lineage>
        <taxon>Bacteria</taxon>
        <taxon>Pseudomonadati</taxon>
        <taxon>Pseudomonadota</taxon>
        <taxon>Gammaproteobacteria</taxon>
        <taxon>Lysobacterales</taxon>
        <taxon>Lysobacteraceae</taxon>
        <taxon>Lysobacter</taxon>
    </lineage>
</organism>
<reference evidence="2 3" key="1">
    <citation type="submission" date="2024-09" db="EMBL/GenBank/DDBJ databases">
        <authorList>
            <person name="Sun Q."/>
            <person name="Mori K."/>
        </authorList>
    </citation>
    <scope>NUCLEOTIDE SEQUENCE [LARGE SCALE GENOMIC DNA]</scope>
    <source>
        <strain evidence="2 3">KCTC 23076</strain>
    </source>
</reference>
<keyword evidence="3" id="KW-1185">Reference proteome</keyword>
<keyword evidence="1" id="KW-0812">Transmembrane</keyword>